<name>A0ABV1SJ44_9RHOB</name>
<proteinExistence type="predicted"/>
<feature type="transmembrane region" description="Helical" evidence="1">
    <location>
        <begin position="21"/>
        <end position="40"/>
    </location>
</feature>
<keyword evidence="1" id="KW-0472">Membrane</keyword>
<protein>
    <submittedName>
        <fullName evidence="2">Uncharacterized protein</fullName>
    </submittedName>
</protein>
<sequence length="43" mass="4706">MPRNAPIELRASTLSISAARRMVYAVIVIALLWGLIAWAVTLP</sequence>
<evidence type="ECO:0000313" key="3">
    <source>
        <dbReference type="Proteomes" id="UP001438953"/>
    </source>
</evidence>
<dbReference type="RefSeq" id="WP_350938032.1">
    <property type="nucleotide sequence ID" value="NZ_JAYWLC010000012.1"/>
</dbReference>
<keyword evidence="3" id="KW-1185">Reference proteome</keyword>
<dbReference type="EMBL" id="JAYWLC010000012">
    <property type="protein sequence ID" value="MER5172923.1"/>
    <property type="molecule type" value="Genomic_DNA"/>
</dbReference>
<keyword evidence="1" id="KW-0812">Transmembrane</keyword>
<organism evidence="2 3">
    <name type="scientific">Thioclava kandeliae</name>
    <dbReference type="NCBI Taxonomy" id="3070818"/>
    <lineage>
        <taxon>Bacteria</taxon>
        <taxon>Pseudomonadati</taxon>
        <taxon>Pseudomonadota</taxon>
        <taxon>Alphaproteobacteria</taxon>
        <taxon>Rhodobacterales</taxon>
        <taxon>Paracoccaceae</taxon>
        <taxon>Thioclava</taxon>
    </lineage>
</organism>
<reference evidence="2 3" key="1">
    <citation type="submission" date="2024-06" db="EMBL/GenBank/DDBJ databases">
        <title>Thioclava kandeliae sp. nov. from a rhizosphere soil sample of Kandelia candel in a mangrove.</title>
        <authorList>
            <person name="Mu T."/>
        </authorList>
    </citation>
    <scope>NUCLEOTIDE SEQUENCE [LARGE SCALE GENOMIC DNA]</scope>
    <source>
        <strain evidence="2 3">CPCC 100088</strain>
    </source>
</reference>
<dbReference type="Proteomes" id="UP001438953">
    <property type="component" value="Unassembled WGS sequence"/>
</dbReference>
<gene>
    <name evidence="2" type="ORF">VSX56_14185</name>
</gene>
<evidence type="ECO:0000313" key="2">
    <source>
        <dbReference type="EMBL" id="MER5172923.1"/>
    </source>
</evidence>
<keyword evidence="1" id="KW-1133">Transmembrane helix</keyword>
<accession>A0ABV1SJ44</accession>
<comment type="caution">
    <text evidence="2">The sequence shown here is derived from an EMBL/GenBank/DDBJ whole genome shotgun (WGS) entry which is preliminary data.</text>
</comment>
<evidence type="ECO:0000256" key="1">
    <source>
        <dbReference type="SAM" id="Phobius"/>
    </source>
</evidence>